<evidence type="ECO:0008006" key="3">
    <source>
        <dbReference type="Google" id="ProtNLM"/>
    </source>
</evidence>
<evidence type="ECO:0000313" key="2">
    <source>
        <dbReference type="Proteomes" id="UP001447188"/>
    </source>
</evidence>
<dbReference type="InterPro" id="IPR032675">
    <property type="entry name" value="LRR_dom_sf"/>
</dbReference>
<comment type="caution">
    <text evidence="1">The sequence shown here is derived from an EMBL/GenBank/DDBJ whole genome shotgun (WGS) entry which is preliminary data.</text>
</comment>
<proteinExistence type="predicted"/>
<dbReference type="Gene3D" id="3.80.10.10">
    <property type="entry name" value="Ribonuclease Inhibitor"/>
    <property type="match status" value="1"/>
</dbReference>
<protein>
    <recommendedName>
        <fullName evidence="3">F-box domain-containing protein</fullName>
    </recommendedName>
</protein>
<name>A0ABR3G8F4_9PEZI</name>
<dbReference type="EMBL" id="JBBBZM010000187">
    <property type="protein sequence ID" value="KAL0632093.1"/>
    <property type="molecule type" value="Genomic_DNA"/>
</dbReference>
<reference evidence="1 2" key="1">
    <citation type="submission" date="2024-02" db="EMBL/GenBank/DDBJ databases">
        <title>Discinaceae phylogenomics.</title>
        <authorList>
            <person name="Dirks A.C."/>
            <person name="James T.Y."/>
        </authorList>
    </citation>
    <scope>NUCLEOTIDE SEQUENCE [LARGE SCALE GENOMIC DNA]</scope>
    <source>
        <strain evidence="1 2">ACD0624</strain>
    </source>
</reference>
<gene>
    <name evidence="1" type="ORF">Q9L58_009025</name>
</gene>
<keyword evidence="2" id="KW-1185">Reference proteome</keyword>
<dbReference type="Proteomes" id="UP001447188">
    <property type="component" value="Unassembled WGS sequence"/>
</dbReference>
<accession>A0ABR3G8F4</accession>
<evidence type="ECO:0000313" key="1">
    <source>
        <dbReference type="EMBL" id="KAL0632093.1"/>
    </source>
</evidence>
<organism evidence="1 2">
    <name type="scientific">Discina gigas</name>
    <dbReference type="NCBI Taxonomy" id="1032678"/>
    <lineage>
        <taxon>Eukaryota</taxon>
        <taxon>Fungi</taxon>
        <taxon>Dikarya</taxon>
        <taxon>Ascomycota</taxon>
        <taxon>Pezizomycotina</taxon>
        <taxon>Pezizomycetes</taxon>
        <taxon>Pezizales</taxon>
        <taxon>Discinaceae</taxon>
        <taxon>Discina</taxon>
    </lineage>
</organism>
<sequence>MSLLALPNELLLDIFCDQLSTPVPNCCGDDSHFTSACTPPNATTLAHICQSLRSFSLPFMYASVTANPESVQTLHELLTTSAQIASCVRDLRFFVTDASSVQIVLKILVCCTNLHSLRLDASHAQTGIAATLLNQLSGQRHLSMTLRCFPWDEITCYIKSNPKGLQMLSIMGSTTHPLILAFESPTAAREPLTDVHTFTWDTGKFCPRVSVSVGQHIARMMPNVQMLDLTITQYGIPLLQSYAELGSRLTDLTVHFRSKISRLCSVVAQLAPSLRRYVAHGGDICQVLFSADWESVEYMDVVCHTGCKSAQPADLREAILRLVCRRPKARVRVAVVGGLELSRTGGGDSGLV</sequence>